<comment type="caution">
    <text evidence="1">The sequence shown here is derived from an EMBL/GenBank/DDBJ whole genome shotgun (WGS) entry which is preliminary data.</text>
</comment>
<protein>
    <submittedName>
        <fullName evidence="1">DNA alkylation repair protein</fullName>
    </submittedName>
</protein>
<dbReference type="InterPro" id="IPR014825">
    <property type="entry name" value="DNA_alkylation"/>
</dbReference>
<dbReference type="AlphaFoldDB" id="A0A2W5TNF9"/>
<organism evidence="1 2">
    <name type="scientific">Archangium gephyra</name>
    <dbReference type="NCBI Taxonomy" id="48"/>
    <lineage>
        <taxon>Bacteria</taxon>
        <taxon>Pseudomonadati</taxon>
        <taxon>Myxococcota</taxon>
        <taxon>Myxococcia</taxon>
        <taxon>Myxococcales</taxon>
        <taxon>Cystobacterineae</taxon>
        <taxon>Archangiaceae</taxon>
        <taxon>Archangium</taxon>
    </lineage>
</organism>
<evidence type="ECO:0000313" key="1">
    <source>
        <dbReference type="EMBL" id="PZR12795.1"/>
    </source>
</evidence>
<reference evidence="1 2" key="1">
    <citation type="submission" date="2017-08" db="EMBL/GenBank/DDBJ databases">
        <title>Infants hospitalized years apart are colonized by the same room-sourced microbial strains.</title>
        <authorList>
            <person name="Brooks B."/>
            <person name="Olm M.R."/>
            <person name="Firek B.A."/>
            <person name="Baker R."/>
            <person name="Thomas B.C."/>
            <person name="Morowitz M.J."/>
            <person name="Banfield J.F."/>
        </authorList>
    </citation>
    <scope>NUCLEOTIDE SEQUENCE [LARGE SCALE GENOMIC DNA]</scope>
    <source>
        <strain evidence="1">S2_003_000_R2_14</strain>
    </source>
</reference>
<dbReference type="Pfam" id="PF08713">
    <property type="entry name" value="DNA_alkylation"/>
    <property type="match status" value="1"/>
</dbReference>
<dbReference type="SUPFAM" id="SSF48371">
    <property type="entry name" value="ARM repeat"/>
    <property type="match status" value="1"/>
</dbReference>
<gene>
    <name evidence="1" type="ORF">DI536_14620</name>
</gene>
<dbReference type="Gene3D" id="1.25.40.290">
    <property type="entry name" value="ARM repeat domains"/>
    <property type="match status" value="1"/>
</dbReference>
<sequence>MAEPFKNLIGAQQVEWLAQRLTKSWKAFPAADFKARALQGLTKLELKARARHIADALEATLPTEPAKAFAILIGAMEDPLEATRGYGGSVFRYLAVSEFLERHGPEDIEAALRANYELTQRFSSEFCIRPLLLANPSRVLKALAKWARDENPHVRRLVSEGTRTRLPWGRQLPNFIADPTPVLPLLEALKDDDSDYVRRSVSNNLNDLSKDHPSLVKGIAKRWLQGASKERRRLVEHSLRTLLKRGDAEALAIIGAGGGKLTARGALSPLKAKLGDRVTFRANVRNDGDEATHVVVEARVHFVSRTGKSVKPFRLGRVDLAPGQEVEVRRTLELAHRTTRTLFAGVHEVELQVNGARSPLGAFKLTL</sequence>
<evidence type="ECO:0000313" key="2">
    <source>
        <dbReference type="Proteomes" id="UP000249061"/>
    </source>
</evidence>
<name>A0A2W5TNF9_9BACT</name>
<proteinExistence type="predicted"/>
<dbReference type="EMBL" id="QFQP01000011">
    <property type="protein sequence ID" value="PZR12795.1"/>
    <property type="molecule type" value="Genomic_DNA"/>
</dbReference>
<accession>A0A2W5TNF9</accession>
<dbReference type="Proteomes" id="UP000249061">
    <property type="component" value="Unassembled WGS sequence"/>
</dbReference>
<dbReference type="InterPro" id="IPR016024">
    <property type="entry name" value="ARM-type_fold"/>
</dbReference>